<name>A0ACD4DLL2_9NOCA</name>
<accession>A0ACD4DLL2</accession>
<evidence type="ECO:0000313" key="1">
    <source>
        <dbReference type="EMBL" id="UYP20921.1"/>
    </source>
</evidence>
<organism evidence="1 2">
    <name type="scientific">Rhodococcus sacchari</name>
    <dbReference type="NCBI Taxonomy" id="2962047"/>
    <lineage>
        <taxon>Bacteria</taxon>
        <taxon>Bacillati</taxon>
        <taxon>Actinomycetota</taxon>
        <taxon>Actinomycetes</taxon>
        <taxon>Mycobacteriales</taxon>
        <taxon>Nocardiaceae</taxon>
        <taxon>Rhodococcus</taxon>
    </lineage>
</organism>
<protein>
    <submittedName>
        <fullName evidence="1">Helix-turn-helix domain-containing protein</fullName>
    </submittedName>
</protein>
<keyword evidence="2" id="KW-1185">Reference proteome</keyword>
<reference evidence="1" key="1">
    <citation type="submission" date="2022-10" db="EMBL/GenBank/DDBJ databases">
        <title>Rhodococcus ferula Z13 complete genome.</title>
        <authorList>
            <person name="Long X."/>
            <person name="Zang M."/>
        </authorList>
    </citation>
    <scope>NUCLEOTIDE SEQUENCE</scope>
    <source>
        <strain evidence="1">Z13</strain>
    </source>
</reference>
<gene>
    <name evidence="1" type="ORF">OED52_04125</name>
</gene>
<evidence type="ECO:0000313" key="2">
    <source>
        <dbReference type="Proteomes" id="UP001156484"/>
    </source>
</evidence>
<dbReference type="EMBL" id="CP107551">
    <property type="protein sequence ID" value="UYP20921.1"/>
    <property type="molecule type" value="Genomic_DNA"/>
</dbReference>
<sequence>MDNRELLAAEPGDGVTVAEVAARWGFSSSGRFAAQYRAVYGRTPHRTLNEHRPRRPDGGRADGSTENE</sequence>
<proteinExistence type="predicted"/>
<dbReference type="Proteomes" id="UP001156484">
    <property type="component" value="Chromosome"/>
</dbReference>